<organism evidence="1">
    <name type="scientific">marine sediment metagenome</name>
    <dbReference type="NCBI Taxonomy" id="412755"/>
    <lineage>
        <taxon>unclassified sequences</taxon>
        <taxon>metagenomes</taxon>
        <taxon>ecological metagenomes</taxon>
    </lineage>
</organism>
<protein>
    <submittedName>
        <fullName evidence="1">Uncharacterized protein</fullName>
    </submittedName>
</protein>
<sequence>PDRVDALVWAFTELMLESESTYVISKPTRVHKY</sequence>
<proteinExistence type="predicted"/>
<gene>
    <name evidence="1" type="ORF">S01H4_28694</name>
</gene>
<feature type="non-terminal residue" evidence="1">
    <location>
        <position position="1"/>
    </location>
</feature>
<dbReference type="EMBL" id="BART01014349">
    <property type="protein sequence ID" value="GAG87658.1"/>
    <property type="molecule type" value="Genomic_DNA"/>
</dbReference>
<reference evidence="1" key="1">
    <citation type="journal article" date="2014" name="Front. Microbiol.">
        <title>High frequency of phylogenetically diverse reductive dehalogenase-homologous genes in deep subseafloor sedimentary metagenomes.</title>
        <authorList>
            <person name="Kawai M."/>
            <person name="Futagami T."/>
            <person name="Toyoda A."/>
            <person name="Takaki Y."/>
            <person name="Nishi S."/>
            <person name="Hori S."/>
            <person name="Arai W."/>
            <person name="Tsubouchi T."/>
            <person name="Morono Y."/>
            <person name="Uchiyama I."/>
            <person name="Ito T."/>
            <person name="Fujiyama A."/>
            <person name="Inagaki F."/>
            <person name="Takami H."/>
        </authorList>
    </citation>
    <scope>NUCLEOTIDE SEQUENCE</scope>
    <source>
        <strain evidence="1">Expedition CK06-06</strain>
    </source>
</reference>
<comment type="caution">
    <text evidence="1">The sequence shown here is derived from an EMBL/GenBank/DDBJ whole genome shotgun (WGS) entry which is preliminary data.</text>
</comment>
<dbReference type="AlphaFoldDB" id="X1BTY7"/>
<name>X1BTY7_9ZZZZ</name>
<evidence type="ECO:0000313" key="1">
    <source>
        <dbReference type="EMBL" id="GAG87658.1"/>
    </source>
</evidence>
<accession>X1BTY7</accession>